<keyword evidence="3" id="KW-0732">Signal</keyword>
<dbReference type="Proteomes" id="UP001575105">
    <property type="component" value="Unassembled WGS sequence"/>
</dbReference>
<evidence type="ECO:0000313" key="4">
    <source>
        <dbReference type="EMBL" id="MFA9479811.1"/>
    </source>
</evidence>
<proteinExistence type="predicted"/>
<feature type="chain" id="PRO_5046240152" evidence="3">
    <location>
        <begin position="22"/>
        <end position="286"/>
    </location>
</feature>
<dbReference type="Gene3D" id="2.50.20.10">
    <property type="entry name" value="Lipoprotein localisation LolA/LolB/LppX"/>
    <property type="match status" value="1"/>
</dbReference>
<dbReference type="RefSeq" id="WP_425346736.1">
    <property type="nucleotide sequence ID" value="NZ_JBGUBD010000012.1"/>
</dbReference>
<sequence>MILTLTATVSLSLLTACTTRADPPPEQTPRVAPDVTPADASNVAPEDAPDVASEEAAEMAHEAEDTAEQWLERIEARSDEIDTLTARVRYDRVQVLLGDEQTRFGRLTYDAGPPARFHVHFDRMAMHDEMQMQERRYIFDGRWLAERHDDQRLFILRELVAEGDEGEDLLRLGEGPFALPLDLQKDTVLERFEVALVTEDEPAFEEAVLLRLTPRPGVEIDQTQIDIWYDRETRLPLQVRTVNDVDQTESTIRLGEMQTGVDVDEAVFDTTPPDAAGWQVERRALD</sequence>
<evidence type="ECO:0000256" key="1">
    <source>
        <dbReference type="SAM" id="Coils"/>
    </source>
</evidence>
<keyword evidence="5" id="KW-1185">Reference proteome</keyword>
<organism evidence="4 5">
    <name type="scientific">Natronomicrosphaera hydrolytica</name>
    <dbReference type="NCBI Taxonomy" id="3242702"/>
    <lineage>
        <taxon>Bacteria</taxon>
        <taxon>Pseudomonadati</taxon>
        <taxon>Planctomycetota</taxon>
        <taxon>Phycisphaerae</taxon>
        <taxon>Phycisphaerales</taxon>
        <taxon>Phycisphaeraceae</taxon>
        <taxon>Natronomicrosphaera</taxon>
    </lineage>
</organism>
<evidence type="ECO:0000256" key="2">
    <source>
        <dbReference type="SAM" id="MobiDB-lite"/>
    </source>
</evidence>
<name>A0ABV4U8F0_9BACT</name>
<comment type="caution">
    <text evidence="4">The sequence shown here is derived from an EMBL/GenBank/DDBJ whole genome shotgun (WGS) entry which is preliminary data.</text>
</comment>
<reference evidence="4 5" key="1">
    <citation type="submission" date="2024-08" db="EMBL/GenBank/DDBJ databases">
        <title>Whole-genome sequencing of halo(alkali)philic microorganisms from hypersaline lakes.</title>
        <authorList>
            <person name="Sorokin D.Y."/>
            <person name="Merkel A.Y."/>
            <person name="Messina E."/>
            <person name="Yakimov M."/>
        </authorList>
    </citation>
    <scope>NUCLEOTIDE SEQUENCE [LARGE SCALE GENOMIC DNA]</scope>
    <source>
        <strain evidence="4 5">AB-hyl4</strain>
    </source>
</reference>
<evidence type="ECO:0000313" key="5">
    <source>
        <dbReference type="Proteomes" id="UP001575105"/>
    </source>
</evidence>
<feature type="coiled-coil region" evidence="1">
    <location>
        <begin position="53"/>
        <end position="80"/>
    </location>
</feature>
<evidence type="ECO:0000256" key="3">
    <source>
        <dbReference type="SAM" id="SignalP"/>
    </source>
</evidence>
<dbReference type="EMBL" id="JBGUBD010000012">
    <property type="protein sequence ID" value="MFA9479811.1"/>
    <property type="molecule type" value="Genomic_DNA"/>
</dbReference>
<keyword evidence="1" id="KW-0175">Coiled coil</keyword>
<feature type="region of interest" description="Disordered" evidence="2">
    <location>
        <begin position="20"/>
        <end position="50"/>
    </location>
</feature>
<feature type="signal peptide" evidence="3">
    <location>
        <begin position="1"/>
        <end position="21"/>
    </location>
</feature>
<gene>
    <name evidence="4" type="ORF">ACERK3_16115</name>
</gene>
<keyword evidence="4" id="KW-0449">Lipoprotein</keyword>
<protein>
    <submittedName>
        <fullName evidence="4">Outer membrane lipoprotein carrier protein LolA</fullName>
    </submittedName>
</protein>
<accession>A0ABV4U8F0</accession>